<feature type="region of interest" description="Disordered" evidence="2">
    <location>
        <begin position="601"/>
        <end position="661"/>
    </location>
</feature>
<feature type="region of interest" description="Disordered" evidence="2">
    <location>
        <begin position="1"/>
        <end position="33"/>
    </location>
</feature>
<evidence type="ECO:0000256" key="2">
    <source>
        <dbReference type="SAM" id="MobiDB-lite"/>
    </source>
</evidence>
<dbReference type="GO" id="GO:0003924">
    <property type="term" value="F:GTPase activity"/>
    <property type="evidence" value="ECO:0007669"/>
    <property type="project" value="InterPro"/>
</dbReference>
<feature type="compositionally biased region" description="Low complexity" evidence="2">
    <location>
        <begin position="57"/>
        <end position="75"/>
    </location>
</feature>
<dbReference type="OrthoDB" id="26525at2759"/>
<gene>
    <name evidence="3" type="ORF">PSFLO_04590</name>
</gene>
<dbReference type="PRINTS" id="PR00449">
    <property type="entry name" value="RASTRNSFRMNG"/>
</dbReference>
<sequence length="741" mass="76036">MTAQVHAGPSALHSFPSSSFSSAATSPAATPSSEREFVFDNLAGLSASSRFDIKGKTTATATATASATASSSSSPLPSPAPTRSPPTSLAVLSPASAGPSSPPLSASSGARPPLLKRGDSAQRQSKHERSTDGGHQQQSTTKTHRPRLKSLQSLNAGPASPSLSEHHSGNAHLLTSPSAFSRSGQSTGGGAIERLQPLASAGASASASSAQRSETAAKAAAAKSSGSKPAAEGGPLASSGASLSPRSAAAPWSMRNENEYTEFGSLASGSATRSSLETDRATAAAAARARTQSAHALAGPGLKRSNTVSVGFESLSSMDAGASSSSTNRQGNSSTFGFASASAAAGRSRHGPGLGARRQTVSNIHANNDFDHLLSSQGRTMAYSRQPQQHGHHASTSSVLTSPQSHHQVRERPALQGNQLEAKVVILGTQGVGKTSLVHRYTSGQFSASSIPSTIGASFLTKKLIVDGVKVRLQLWDTAGQERFRSMAPMYYRGSNAAVIVYDITSMQSFLDVKSWIEELRRNMASDLVIHIVGAKLDLAYSKRDVALDFARATVRSWVKPASPTPPDSPDLSQSLSPSKATSRLGGLGNLAIGSASRLASFPRGGQQQSPSGAGGHSHGHGAVAKPGSAGSSAGSAGSDLGQDAFSDGGPFSGGADSSGFPTWEQIEVSEVSAKDDEGIEDVFLAVTKKLVERKAVIEQERLARERNSIILSESSWDHAGGGPNERGAGAPGEANWSCCT</sequence>
<feature type="compositionally biased region" description="Low complexity" evidence="2">
    <location>
        <begin position="570"/>
        <end position="579"/>
    </location>
</feature>
<evidence type="ECO:0000313" key="3">
    <source>
        <dbReference type="EMBL" id="SPO39111.1"/>
    </source>
</evidence>
<dbReference type="InterPro" id="IPR001806">
    <property type="entry name" value="Small_GTPase"/>
</dbReference>
<dbReference type="Proteomes" id="UP000323386">
    <property type="component" value="Unassembled WGS sequence"/>
</dbReference>
<feature type="region of interest" description="Disordered" evidence="2">
    <location>
        <begin position="382"/>
        <end position="414"/>
    </location>
</feature>
<dbReference type="CDD" id="cd00154">
    <property type="entry name" value="Rab"/>
    <property type="match status" value="1"/>
</dbReference>
<feature type="compositionally biased region" description="Low complexity" evidence="2">
    <location>
        <begin position="621"/>
        <end position="639"/>
    </location>
</feature>
<dbReference type="Pfam" id="PF00071">
    <property type="entry name" value="Ras"/>
    <property type="match status" value="1"/>
</dbReference>
<reference evidence="3 4" key="1">
    <citation type="submission" date="2018-03" db="EMBL/GenBank/DDBJ databases">
        <authorList>
            <person name="Guldener U."/>
        </authorList>
    </citation>
    <scope>NUCLEOTIDE SEQUENCE [LARGE SCALE GENOMIC DNA]</scope>
    <source>
        <strain evidence="3 4">DAOM196992</strain>
    </source>
</reference>
<feature type="region of interest" description="Disordered" evidence="2">
    <location>
        <begin position="266"/>
        <end position="287"/>
    </location>
</feature>
<name>A0A5C3F776_9BASI</name>
<keyword evidence="4" id="KW-1185">Reference proteome</keyword>
<organism evidence="3 4">
    <name type="scientific">Pseudozyma flocculosa</name>
    <dbReference type="NCBI Taxonomy" id="84751"/>
    <lineage>
        <taxon>Eukaryota</taxon>
        <taxon>Fungi</taxon>
        <taxon>Dikarya</taxon>
        <taxon>Basidiomycota</taxon>
        <taxon>Ustilaginomycotina</taxon>
        <taxon>Ustilaginomycetes</taxon>
        <taxon>Ustilaginales</taxon>
        <taxon>Ustilaginaceae</taxon>
        <taxon>Pseudozyma</taxon>
    </lineage>
</organism>
<dbReference type="Gene3D" id="3.40.50.300">
    <property type="entry name" value="P-loop containing nucleotide triphosphate hydrolases"/>
    <property type="match status" value="1"/>
</dbReference>
<dbReference type="SMART" id="SM00174">
    <property type="entry name" value="RHO"/>
    <property type="match status" value="1"/>
</dbReference>
<dbReference type="SMART" id="SM00175">
    <property type="entry name" value="RAB"/>
    <property type="match status" value="1"/>
</dbReference>
<feature type="compositionally biased region" description="Basic and acidic residues" evidence="2">
    <location>
        <begin position="116"/>
        <end position="132"/>
    </location>
</feature>
<keyword evidence="1" id="KW-0547">Nucleotide-binding</keyword>
<dbReference type="InterPro" id="IPR005225">
    <property type="entry name" value="Small_GTP-bd"/>
</dbReference>
<accession>A0A5C3F776</accession>
<feature type="compositionally biased region" description="Low complexity" evidence="2">
    <location>
        <begin position="14"/>
        <end position="32"/>
    </location>
</feature>
<evidence type="ECO:0000256" key="1">
    <source>
        <dbReference type="ARBA" id="ARBA00022741"/>
    </source>
</evidence>
<dbReference type="PANTHER" id="PTHR47978">
    <property type="match status" value="1"/>
</dbReference>
<protein>
    <submittedName>
        <fullName evidence="3">Related to GTP-binding protein Rab5c</fullName>
    </submittedName>
</protein>
<dbReference type="AlphaFoldDB" id="A0A5C3F776"/>
<dbReference type="GO" id="GO:0005525">
    <property type="term" value="F:GTP binding"/>
    <property type="evidence" value="ECO:0007669"/>
    <property type="project" value="InterPro"/>
</dbReference>
<dbReference type="SMART" id="SM00173">
    <property type="entry name" value="RAS"/>
    <property type="match status" value="1"/>
</dbReference>
<dbReference type="SUPFAM" id="SSF52540">
    <property type="entry name" value="P-loop containing nucleoside triphosphate hydrolases"/>
    <property type="match status" value="1"/>
</dbReference>
<feature type="region of interest" description="Disordered" evidence="2">
    <location>
        <begin position="49"/>
        <end position="191"/>
    </location>
</feature>
<feature type="region of interest" description="Disordered" evidence="2">
    <location>
        <begin position="715"/>
        <end position="741"/>
    </location>
</feature>
<feature type="region of interest" description="Disordered" evidence="2">
    <location>
        <begin position="216"/>
        <end position="250"/>
    </location>
</feature>
<evidence type="ECO:0000313" key="4">
    <source>
        <dbReference type="Proteomes" id="UP000323386"/>
    </source>
</evidence>
<dbReference type="PROSITE" id="PS51419">
    <property type="entry name" value="RAB"/>
    <property type="match status" value="1"/>
</dbReference>
<feature type="compositionally biased region" description="Low complexity" evidence="2">
    <location>
        <begin position="85"/>
        <end position="115"/>
    </location>
</feature>
<feature type="region of interest" description="Disordered" evidence="2">
    <location>
        <begin position="559"/>
        <end position="586"/>
    </location>
</feature>
<dbReference type="PROSITE" id="PS51421">
    <property type="entry name" value="RAS"/>
    <property type="match status" value="1"/>
</dbReference>
<dbReference type="FunFam" id="3.40.50.300:FF:000808">
    <property type="entry name" value="Small GTP-binding protein, putative"/>
    <property type="match status" value="1"/>
</dbReference>
<feature type="compositionally biased region" description="Polar residues" evidence="2">
    <location>
        <begin position="173"/>
        <end position="185"/>
    </location>
</feature>
<dbReference type="InterPro" id="IPR027417">
    <property type="entry name" value="P-loop_NTPase"/>
</dbReference>
<dbReference type="NCBIfam" id="TIGR00231">
    <property type="entry name" value="small_GTP"/>
    <property type="match status" value="1"/>
</dbReference>
<feature type="compositionally biased region" description="Polar residues" evidence="2">
    <location>
        <begin position="382"/>
        <end position="406"/>
    </location>
</feature>
<proteinExistence type="predicted"/>
<dbReference type="EMBL" id="OOIP01000013">
    <property type="protein sequence ID" value="SPO39111.1"/>
    <property type="molecule type" value="Genomic_DNA"/>
</dbReference>